<dbReference type="AlphaFoldDB" id="A0A2R5FXS4"/>
<comment type="caution">
    <text evidence="1">The sequence shown here is derived from an EMBL/GenBank/DDBJ whole genome shotgun (WGS) entry which is preliminary data.</text>
</comment>
<sequence length="75" mass="8845">MNSNESIRVVIRKPYHPLLKKLAQQMNLDDYGEVINFLLLEFQRNGYNFQTEQPTDSKLQQQDEKDLVNNLAAMF</sequence>
<organism evidence="1 2">
    <name type="scientific">Nostoc commune NIES-4072</name>
    <dbReference type="NCBI Taxonomy" id="2005467"/>
    <lineage>
        <taxon>Bacteria</taxon>
        <taxon>Bacillati</taxon>
        <taxon>Cyanobacteriota</taxon>
        <taxon>Cyanophyceae</taxon>
        <taxon>Nostocales</taxon>
        <taxon>Nostocaceae</taxon>
        <taxon>Nostoc</taxon>
    </lineage>
</organism>
<dbReference type="EMBL" id="BDUD01000005">
    <property type="protein sequence ID" value="GBG23566.1"/>
    <property type="molecule type" value="Genomic_DNA"/>
</dbReference>
<evidence type="ECO:0000313" key="1">
    <source>
        <dbReference type="EMBL" id="GBG23566.1"/>
    </source>
</evidence>
<evidence type="ECO:0000313" key="2">
    <source>
        <dbReference type="Proteomes" id="UP000245124"/>
    </source>
</evidence>
<name>A0A2R5FXS4_NOSCO</name>
<dbReference type="OrthoDB" id="488255at2"/>
<dbReference type="Proteomes" id="UP000245124">
    <property type="component" value="Unassembled WGS sequence"/>
</dbReference>
<keyword evidence="2" id="KW-1185">Reference proteome</keyword>
<accession>A0A2R5FXS4</accession>
<proteinExistence type="predicted"/>
<reference evidence="1 2" key="1">
    <citation type="submission" date="2017-06" db="EMBL/GenBank/DDBJ databases">
        <title>Genome sequencing of cyanobaciteial culture collection at National Institute for Environmental Studies (NIES).</title>
        <authorList>
            <person name="Hirose Y."/>
            <person name="Shimura Y."/>
            <person name="Fujisawa T."/>
            <person name="Nakamura Y."/>
            <person name="Kawachi M."/>
        </authorList>
    </citation>
    <scope>NUCLEOTIDE SEQUENCE [LARGE SCALE GENOMIC DNA]</scope>
    <source>
        <strain evidence="1 2">NIES-4072</strain>
    </source>
</reference>
<protein>
    <submittedName>
        <fullName evidence="1">Uncharacterized protein</fullName>
    </submittedName>
</protein>
<gene>
    <name evidence="1" type="ORF">NIES4072_72780</name>
</gene>
<dbReference type="RefSeq" id="WP_104902370.1">
    <property type="nucleotide sequence ID" value="NZ_BDUD01000005.1"/>
</dbReference>